<accession>A0A7I4YNX6</accession>
<name>A0A7I4YNX6_HAECO</name>
<evidence type="ECO:0000313" key="2">
    <source>
        <dbReference type="WBParaSite" id="HCON_00115870-00001"/>
    </source>
</evidence>
<sequence>MQLLREGSIKERSWLRAVPYPSPYPSLISRRLSWNIQYVESSDRA</sequence>
<keyword evidence="1" id="KW-1185">Reference proteome</keyword>
<dbReference type="WBParaSite" id="HCON_00115870-00001">
    <property type="protein sequence ID" value="HCON_00115870-00001"/>
    <property type="gene ID" value="HCON_00115870"/>
</dbReference>
<proteinExistence type="predicted"/>
<evidence type="ECO:0000313" key="1">
    <source>
        <dbReference type="Proteomes" id="UP000025227"/>
    </source>
</evidence>
<dbReference type="AlphaFoldDB" id="A0A7I4YNX6"/>
<protein>
    <submittedName>
        <fullName evidence="2">Uncharacterized protein</fullName>
    </submittedName>
</protein>
<organism evidence="1 2">
    <name type="scientific">Haemonchus contortus</name>
    <name type="common">Barber pole worm</name>
    <dbReference type="NCBI Taxonomy" id="6289"/>
    <lineage>
        <taxon>Eukaryota</taxon>
        <taxon>Metazoa</taxon>
        <taxon>Ecdysozoa</taxon>
        <taxon>Nematoda</taxon>
        <taxon>Chromadorea</taxon>
        <taxon>Rhabditida</taxon>
        <taxon>Rhabditina</taxon>
        <taxon>Rhabditomorpha</taxon>
        <taxon>Strongyloidea</taxon>
        <taxon>Trichostrongylidae</taxon>
        <taxon>Haemonchus</taxon>
    </lineage>
</organism>
<reference evidence="2" key="1">
    <citation type="submission" date="2020-12" db="UniProtKB">
        <authorList>
            <consortium name="WormBaseParasite"/>
        </authorList>
    </citation>
    <scope>IDENTIFICATION</scope>
    <source>
        <strain evidence="2">MHco3</strain>
    </source>
</reference>
<dbReference type="Proteomes" id="UP000025227">
    <property type="component" value="Unplaced"/>
</dbReference>